<dbReference type="AlphaFoldDB" id="A0A174RQQ1"/>
<dbReference type="EMBL" id="CZAU01000024">
    <property type="protein sequence ID" value="CUP85495.1"/>
    <property type="molecule type" value="Genomic_DNA"/>
</dbReference>
<dbReference type="SUPFAM" id="SSF53163">
    <property type="entry name" value="HybD-like"/>
    <property type="match status" value="1"/>
</dbReference>
<sequence>MLKKISYYHPDSPYALMKFQNDLLHYLKIKHKKNQPLVIVCIGTDRATGDCLGPLVGQALLPSSQYSVFGTLKEPIHAKNLNQTFKEIYSVCQNPFIIAVDSCLGYAQHVGCITLSPLPLLPGRGVSKQLPPIGQLSITGIVNVFSDSVSNESVIQNTRLHTVIKLADFITNGIKSANIPSIYQVSCPHP</sequence>
<evidence type="ECO:0000313" key="5">
    <source>
        <dbReference type="Proteomes" id="UP000095553"/>
    </source>
</evidence>
<dbReference type="Proteomes" id="UP000095598">
    <property type="component" value="Unassembled WGS sequence"/>
</dbReference>
<reference evidence="5 6" key="1">
    <citation type="submission" date="2015-09" db="EMBL/GenBank/DDBJ databases">
        <authorList>
            <consortium name="Pathogen Informatics"/>
        </authorList>
    </citation>
    <scope>NUCLEOTIDE SEQUENCE [LARGE SCALE GENOMIC DNA]</scope>
    <source>
        <strain evidence="2 7">2789STDY5608868</strain>
        <strain evidence="4 6">2789STDY5834908</strain>
        <strain evidence="3 5">2789STDY5834959</strain>
    </source>
</reference>
<protein>
    <submittedName>
        <fullName evidence="1 4">Sporulation protein</fullName>
    </submittedName>
</protein>
<evidence type="ECO:0000313" key="7">
    <source>
        <dbReference type="Proteomes" id="UP000095598"/>
    </source>
</evidence>
<dbReference type="Proteomes" id="UP000095553">
    <property type="component" value="Unassembled WGS sequence"/>
</dbReference>
<evidence type="ECO:0000313" key="2">
    <source>
        <dbReference type="EMBL" id="CUN12042.1"/>
    </source>
</evidence>
<gene>
    <name evidence="1" type="ORF">DO83_07055</name>
    <name evidence="2" type="ORF">ERS852425_02755</name>
    <name evidence="4" type="ORF">ERS852520_02369</name>
    <name evidence="3" type="ORF">ERS852571_02726</name>
</gene>
<evidence type="ECO:0000313" key="4">
    <source>
        <dbReference type="EMBL" id="CUP85495.1"/>
    </source>
</evidence>
<evidence type="ECO:0000313" key="6">
    <source>
        <dbReference type="Proteomes" id="UP000095564"/>
    </source>
</evidence>
<organism evidence="4 6">
    <name type="scientific">Anaerostipes hadrus</name>
    <dbReference type="NCBI Taxonomy" id="649756"/>
    <lineage>
        <taxon>Bacteria</taxon>
        <taxon>Bacillati</taxon>
        <taxon>Bacillota</taxon>
        <taxon>Clostridia</taxon>
        <taxon>Lachnospirales</taxon>
        <taxon>Lachnospiraceae</taxon>
        <taxon>Anaerostipes</taxon>
    </lineage>
</organism>
<evidence type="ECO:0000313" key="1">
    <source>
        <dbReference type="EMBL" id="AQP39376.1"/>
    </source>
</evidence>
<dbReference type="InterPro" id="IPR009665">
    <property type="entry name" value="YyaC"/>
</dbReference>
<name>A0A174RQQ1_ANAHA</name>
<dbReference type="InterPro" id="IPR023430">
    <property type="entry name" value="Pept_HybD-like_dom_sf"/>
</dbReference>
<dbReference type="EMBL" id="CYXY01000021">
    <property type="protein sequence ID" value="CUN13378.1"/>
    <property type="molecule type" value="Genomic_DNA"/>
</dbReference>
<dbReference type="Pfam" id="PF06866">
    <property type="entry name" value="DUF1256"/>
    <property type="match status" value="1"/>
</dbReference>
<dbReference type="Proteomes" id="UP000188159">
    <property type="component" value="Chromosome"/>
</dbReference>
<proteinExistence type="predicted"/>
<dbReference type="EMBL" id="CP012098">
    <property type="protein sequence ID" value="AQP39376.1"/>
    <property type="molecule type" value="Genomic_DNA"/>
</dbReference>
<dbReference type="EMBL" id="CYXT01000024">
    <property type="protein sequence ID" value="CUN12042.1"/>
    <property type="molecule type" value="Genomic_DNA"/>
</dbReference>
<dbReference type="RefSeq" id="WP_022091534.1">
    <property type="nucleotide sequence ID" value="NZ_CP012098.1"/>
</dbReference>
<evidence type="ECO:0000313" key="8">
    <source>
        <dbReference type="Proteomes" id="UP000188159"/>
    </source>
</evidence>
<reference evidence="1 8" key="2">
    <citation type="journal article" date="2016" name="Sci. Rep.">
        <title>Accelerated dysbiosis of gut microbiota during aggravation of DSS-induced colitis by a butyrate-producing bacterium.</title>
        <authorList>
            <person name="Zhang Q."/>
            <person name="Wu Y."/>
            <person name="Wang J."/>
            <person name="Wu G."/>
            <person name="Long W."/>
            <person name="Xue Z."/>
            <person name="Wang L."/>
            <person name="Zhang X."/>
            <person name="Pang X."/>
            <person name="Zhao Y."/>
            <person name="Zhao L."/>
            <person name="Zhang C."/>
        </authorList>
    </citation>
    <scope>NUCLEOTIDE SEQUENCE [LARGE SCALE GENOMIC DNA]</scope>
    <source>
        <strain evidence="1 8">BPB5</strain>
    </source>
</reference>
<dbReference type="NCBIfam" id="TIGR02841">
    <property type="entry name" value="spore_YyaC"/>
    <property type="match status" value="1"/>
</dbReference>
<dbReference type="Proteomes" id="UP000095564">
    <property type="component" value="Unassembled WGS sequence"/>
</dbReference>
<accession>A0A174RQQ1</accession>
<evidence type="ECO:0000313" key="3">
    <source>
        <dbReference type="EMBL" id="CUN13378.1"/>
    </source>
</evidence>